<keyword evidence="2" id="KW-0812">Transmembrane</keyword>
<dbReference type="Proteomes" id="UP001217089">
    <property type="component" value="Unassembled WGS sequence"/>
</dbReference>
<evidence type="ECO:0000259" key="5">
    <source>
        <dbReference type="Pfam" id="PF01094"/>
    </source>
</evidence>
<dbReference type="InterPro" id="IPR052612">
    <property type="entry name" value="ANP_Clearance_Receptor"/>
</dbReference>
<dbReference type="EMBL" id="JARBDR010000793">
    <property type="protein sequence ID" value="KAJ8307146.1"/>
    <property type="molecule type" value="Genomic_DNA"/>
</dbReference>
<proteinExistence type="predicted"/>
<sequence>MPRPHKSCWLVKLGPACDEVCSAAGLLTGKWNIPMISYSCASTKLTDKELYPTFTMTSSLYSNVAYVVADILNKFHWNRVILAEGPEAIWRETAVHIQVGTVPPDHKLIEEKWLGDHIEEQWKNARDDWTDAFSNARAVVIQCLIVNDFLFIN</sequence>
<name>A0ABQ9EPH9_TEGGR</name>
<gene>
    <name evidence="6" type="ORF">KUTeg_015230</name>
</gene>
<keyword evidence="7" id="KW-1185">Reference proteome</keyword>
<evidence type="ECO:0000256" key="3">
    <source>
        <dbReference type="ARBA" id="ARBA00022989"/>
    </source>
</evidence>
<dbReference type="PANTHER" id="PTHR44755">
    <property type="entry name" value="NATRIURETIC PEPTIDE RECEPTOR 3-RELATED"/>
    <property type="match status" value="1"/>
</dbReference>
<dbReference type="Gene3D" id="3.40.50.2300">
    <property type="match status" value="2"/>
</dbReference>
<accession>A0ABQ9EPH9</accession>
<organism evidence="6 7">
    <name type="scientific">Tegillarca granosa</name>
    <name type="common">Malaysian cockle</name>
    <name type="synonym">Anadara granosa</name>
    <dbReference type="NCBI Taxonomy" id="220873"/>
    <lineage>
        <taxon>Eukaryota</taxon>
        <taxon>Metazoa</taxon>
        <taxon>Spiralia</taxon>
        <taxon>Lophotrochozoa</taxon>
        <taxon>Mollusca</taxon>
        <taxon>Bivalvia</taxon>
        <taxon>Autobranchia</taxon>
        <taxon>Pteriomorphia</taxon>
        <taxon>Arcoida</taxon>
        <taxon>Arcoidea</taxon>
        <taxon>Arcidae</taxon>
        <taxon>Tegillarca</taxon>
    </lineage>
</organism>
<keyword evidence="4" id="KW-0472">Membrane</keyword>
<evidence type="ECO:0000256" key="2">
    <source>
        <dbReference type="ARBA" id="ARBA00022692"/>
    </source>
</evidence>
<comment type="subcellular location">
    <subcellularLocation>
        <location evidence="1">Membrane</location>
    </subcellularLocation>
</comment>
<reference evidence="6 7" key="1">
    <citation type="submission" date="2022-12" db="EMBL/GenBank/DDBJ databases">
        <title>Chromosome-level genome of Tegillarca granosa.</title>
        <authorList>
            <person name="Kim J."/>
        </authorList>
    </citation>
    <scope>NUCLEOTIDE SEQUENCE [LARGE SCALE GENOMIC DNA]</scope>
    <source>
        <strain evidence="6">Teg-2019</strain>
        <tissue evidence="6">Adductor muscle</tissue>
    </source>
</reference>
<keyword evidence="3" id="KW-1133">Transmembrane helix</keyword>
<protein>
    <recommendedName>
        <fullName evidence="5">Receptor ligand binding region domain-containing protein</fullName>
    </recommendedName>
</protein>
<evidence type="ECO:0000256" key="4">
    <source>
        <dbReference type="ARBA" id="ARBA00023136"/>
    </source>
</evidence>
<evidence type="ECO:0000256" key="1">
    <source>
        <dbReference type="ARBA" id="ARBA00004370"/>
    </source>
</evidence>
<dbReference type="Pfam" id="PF01094">
    <property type="entry name" value="ANF_receptor"/>
    <property type="match status" value="1"/>
</dbReference>
<dbReference type="SUPFAM" id="SSF53822">
    <property type="entry name" value="Periplasmic binding protein-like I"/>
    <property type="match status" value="1"/>
</dbReference>
<feature type="domain" description="Receptor ligand binding region" evidence="5">
    <location>
        <begin position="13"/>
        <end position="82"/>
    </location>
</feature>
<comment type="caution">
    <text evidence="6">The sequence shown here is derived from an EMBL/GenBank/DDBJ whole genome shotgun (WGS) entry which is preliminary data.</text>
</comment>
<dbReference type="InterPro" id="IPR028082">
    <property type="entry name" value="Peripla_BP_I"/>
</dbReference>
<dbReference type="PANTHER" id="PTHR44755:SF8">
    <property type="entry name" value="RECEPTOR LIGAND BINDING REGION DOMAIN-CONTAINING PROTEIN"/>
    <property type="match status" value="1"/>
</dbReference>
<dbReference type="InterPro" id="IPR001828">
    <property type="entry name" value="ANF_lig-bd_rcpt"/>
</dbReference>
<evidence type="ECO:0000313" key="7">
    <source>
        <dbReference type="Proteomes" id="UP001217089"/>
    </source>
</evidence>
<evidence type="ECO:0000313" key="6">
    <source>
        <dbReference type="EMBL" id="KAJ8307146.1"/>
    </source>
</evidence>